<protein>
    <submittedName>
        <fullName evidence="2">Uncharacterized protein</fullName>
    </submittedName>
</protein>
<name>A0A074YU64_OPIVI</name>
<feature type="region of interest" description="Disordered" evidence="1">
    <location>
        <begin position="45"/>
        <end position="82"/>
    </location>
</feature>
<dbReference type="OrthoDB" id="536948at2759"/>
<proteinExistence type="predicted"/>
<evidence type="ECO:0000256" key="1">
    <source>
        <dbReference type="SAM" id="MobiDB-lite"/>
    </source>
</evidence>
<dbReference type="RefSeq" id="XP_009178000.1">
    <property type="nucleotide sequence ID" value="XM_009179736.1"/>
</dbReference>
<feature type="non-terminal residue" evidence="2">
    <location>
        <position position="97"/>
    </location>
</feature>
<feature type="compositionally biased region" description="Polar residues" evidence="1">
    <location>
        <begin position="51"/>
        <end position="62"/>
    </location>
</feature>
<accession>A0A074YU64</accession>
<sequence length="97" mass="10484">MPGHELRIDAGVRLEFAPHVGILVLGRLIARGFREQPIQFAAIPVDPMPVSDSNGRTGSHVSKAQRPNVVGRAPEKPHQAGRIGLSTEHLRLIGGDR</sequence>
<organism evidence="2 3">
    <name type="scientific">Opisthorchis viverrini</name>
    <name type="common">Southeast Asian liver fluke</name>
    <dbReference type="NCBI Taxonomy" id="6198"/>
    <lineage>
        <taxon>Eukaryota</taxon>
        <taxon>Metazoa</taxon>
        <taxon>Spiralia</taxon>
        <taxon>Lophotrochozoa</taxon>
        <taxon>Platyhelminthes</taxon>
        <taxon>Trematoda</taxon>
        <taxon>Digenea</taxon>
        <taxon>Opisthorchiida</taxon>
        <taxon>Opisthorchiata</taxon>
        <taxon>Opisthorchiidae</taxon>
        <taxon>Opisthorchis</taxon>
    </lineage>
</organism>
<gene>
    <name evidence="2" type="ORF">T265_16186</name>
</gene>
<keyword evidence="3" id="KW-1185">Reference proteome</keyword>
<dbReference type="GeneID" id="20330351"/>
<dbReference type="Proteomes" id="UP000054324">
    <property type="component" value="Unassembled WGS sequence"/>
</dbReference>
<dbReference type="AlphaFoldDB" id="A0A074YU64"/>
<evidence type="ECO:0000313" key="2">
    <source>
        <dbReference type="EMBL" id="KER18253.1"/>
    </source>
</evidence>
<evidence type="ECO:0000313" key="3">
    <source>
        <dbReference type="Proteomes" id="UP000054324"/>
    </source>
</evidence>
<dbReference type="CTD" id="20330351"/>
<dbReference type="KEGG" id="ovi:T265_16186"/>
<dbReference type="EMBL" id="KL605154">
    <property type="protein sequence ID" value="KER18253.1"/>
    <property type="molecule type" value="Genomic_DNA"/>
</dbReference>
<reference evidence="2 3" key="1">
    <citation type="submission" date="2013-11" db="EMBL/GenBank/DDBJ databases">
        <title>Opisthorchis viverrini - life in the bile duct.</title>
        <authorList>
            <person name="Young N.D."/>
            <person name="Nagarajan N."/>
            <person name="Lin S.J."/>
            <person name="Korhonen P.K."/>
            <person name="Jex A.R."/>
            <person name="Hall R.S."/>
            <person name="Safavi-Hemami H."/>
            <person name="Kaewkong W."/>
            <person name="Bertrand D."/>
            <person name="Gao S."/>
            <person name="Seet Q."/>
            <person name="Wongkham S."/>
            <person name="Teh B.T."/>
            <person name="Wongkham C."/>
            <person name="Intapan P.M."/>
            <person name="Maleewong W."/>
            <person name="Yang X."/>
            <person name="Hu M."/>
            <person name="Wang Z."/>
            <person name="Hofmann A."/>
            <person name="Sternberg P.W."/>
            <person name="Tan P."/>
            <person name="Wang J."/>
            <person name="Gasser R.B."/>
        </authorList>
    </citation>
    <scope>NUCLEOTIDE SEQUENCE [LARGE SCALE GENOMIC DNA]</scope>
</reference>